<dbReference type="EMBL" id="OZ021738">
    <property type="protein sequence ID" value="CAK9321158.1"/>
    <property type="molecule type" value="Genomic_DNA"/>
</dbReference>
<name>A0ABP0YPM7_9ROSI</name>
<feature type="compositionally biased region" description="Acidic residues" evidence="1">
    <location>
        <begin position="40"/>
        <end position="50"/>
    </location>
</feature>
<protein>
    <submittedName>
        <fullName evidence="2">Uncharacterized protein</fullName>
    </submittedName>
</protein>
<evidence type="ECO:0000313" key="3">
    <source>
        <dbReference type="Proteomes" id="UP001642487"/>
    </source>
</evidence>
<feature type="compositionally biased region" description="Basic and acidic residues" evidence="1">
    <location>
        <begin position="19"/>
        <end position="39"/>
    </location>
</feature>
<accession>A0ABP0YPM7</accession>
<gene>
    <name evidence="2" type="ORF">CITCOLO1_LOCUS13225</name>
</gene>
<reference evidence="2 3" key="1">
    <citation type="submission" date="2024-03" db="EMBL/GenBank/DDBJ databases">
        <authorList>
            <person name="Gkanogiannis A."/>
            <person name="Becerra Lopez-Lavalle L."/>
        </authorList>
    </citation>
    <scope>NUCLEOTIDE SEQUENCE [LARGE SCALE GENOMIC DNA]</scope>
</reference>
<proteinExistence type="predicted"/>
<evidence type="ECO:0000256" key="1">
    <source>
        <dbReference type="SAM" id="MobiDB-lite"/>
    </source>
</evidence>
<dbReference type="Proteomes" id="UP001642487">
    <property type="component" value="Chromosome 4"/>
</dbReference>
<sequence length="251" mass="29496">MDDSPMDPDPKSVNATCDFENKQHDNQPNDQKLKQKVQDLDDNQPQDFETEEKCPENANLEGREENDRVPESSKRTRIAGSPGLVKFMVHHSSDPSLESMKLIEDIVRIYGYHVDHVVLEAKYGTKHGRIWNFDRPLCGGVGETFAQKVRRLGCELERMKNDENQFKNYLFMGPRITQIMSQLLMIHKLFDPSFKARAVSEKEEQRFCANLEREMDQFRKEFCAITAKIEGLKNLRIYRKTMDEKRRYYRI</sequence>
<organism evidence="2 3">
    <name type="scientific">Citrullus colocynthis</name>
    <name type="common">colocynth</name>
    <dbReference type="NCBI Taxonomy" id="252529"/>
    <lineage>
        <taxon>Eukaryota</taxon>
        <taxon>Viridiplantae</taxon>
        <taxon>Streptophyta</taxon>
        <taxon>Embryophyta</taxon>
        <taxon>Tracheophyta</taxon>
        <taxon>Spermatophyta</taxon>
        <taxon>Magnoliopsida</taxon>
        <taxon>eudicotyledons</taxon>
        <taxon>Gunneridae</taxon>
        <taxon>Pentapetalae</taxon>
        <taxon>rosids</taxon>
        <taxon>fabids</taxon>
        <taxon>Cucurbitales</taxon>
        <taxon>Cucurbitaceae</taxon>
        <taxon>Benincaseae</taxon>
        <taxon>Citrullus</taxon>
    </lineage>
</organism>
<feature type="region of interest" description="Disordered" evidence="1">
    <location>
        <begin position="1"/>
        <end position="77"/>
    </location>
</feature>
<feature type="compositionally biased region" description="Basic and acidic residues" evidence="1">
    <location>
        <begin position="51"/>
        <end position="74"/>
    </location>
</feature>
<evidence type="ECO:0000313" key="2">
    <source>
        <dbReference type="EMBL" id="CAK9321158.1"/>
    </source>
</evidence>
<keyword evidence="3" id="KW-1185">Reference proteome</keyword>